<gene>
    <name evidence="4" type="ORF">Pla123a_48820</name>
</gene>
<feature type="domain" description="DUF1559" evidence="3">
    <location>
        <begin position="47"/>
        <end position="328"/>
    </location>
</feature>
<evidence type="ECO:0000256" key="1">
    <source>
        <dbReference type="SAM" id="MobiDB-lite"/>
    </source>
</evidence>
<dbReference type="NCBIfam" id="TIGR04294">
    <property type="entry name" value="pre_pil_HX9DG"/>
    <property type="match status" value="1"/>
</dbReference>
<name>A0A5C5XR89_9BACT</name>
<dbReference type="PANTHER" id="PTHR30093:SF2">
    <property type="entry name" value="TYPE II SECRETION SYSTEM PROTEIN H"/>
    <property type="match status" value="1"/>
</dbReference>
<feature type="transmembrane region" description="Helical" evidence="2">
    <location>
        <begin position="22"/>
        <end position="46"/>
    </location>
</feature>
<proteinExistence type="predicted"/>
<evidence type="ECO:0000313" key="4">
    <source>
        <dbReference type="EMBL" id="TWT65414.1"/>
    </source>
</evidence>
<dbReference type="Pfam" id="PF07963">
    <property type="entry name" value="N_methyl"/>
    <property type="match status" value="1"/>
</dbReference>
<evidence type="ECO:0000259" key="3">
    <source>
        <dbReference type="Pfam" id="PF07596"/>
    </source>
</evidence>
<evidence type="ECO:0000256" key="2">
    <source>
        <dbReference type="SAM" id="Phobius"/>
    </source>
</evidence>
<organism evidence="4 5">
    <name type="scientific">Posidoniimonas polymericola</name>
    <dbReference type="NCBI Taxonomy" id="2528002"/>
    <lineage>
        <taxon>Bacteria</taxon>
        <taxon>Pseudomonadati</taxon>
        <taxon>Planctomycetota</taxon>
        <taxon>Planctomycetia</taxon>
        <taxon>Pirellulales</taxon>
        <taxon>Lacipirellulaceae</taxon>
        <taxon>Posidoniimonas</taxon>
    </lineage>
</organism>
<dbReference type="InterPro" id="IPR045584">
    <property type="entry name" value="Pilin-like"/>
</dbReference>
<sequence>MAPLPTIARAAVQHRSNDASRAFTLVELLVVIAIIGVLIGLLLPAVQMAREASRRGACASNLRQVGLAAQNHLAAVGGLPAGTVAKPPPRDLTISEWTFYRWSALAQLLPYLEGGPLYDALDLSRPLYKNINAEVTDENVSAVRQLVPEFLCPSDISASIHPQFGPTNYAASTGTGGVSGTPRTVDGPFGVNSRTRPAEITDGLAKTILFSESTLGVPGQTTMDPRYDYKMMFQAPLTTAGCRSSETWNYKDPRGFSWANGEFRCGLYNHHDAPNASTPDCMGVLLAGNDQQRFTPFGWRAARSQHPSGVNAAYADGSVRFVADHVELRVWRAMATIHGDDLP</sequence>
<dbReference type="NCBIfam" id="TIGR02532">
    <property type="entry name" value="IV_pilin_GFxxxE"/>
    <property type="match status" value="1"/>
</dbReference>
<evidence type="ECO:0000313" key="5">
    <source>
        <dbReference type="Proteomes" id="UP000318478"/>
    </source>
</evidence>
<dbReference type="SUPFAM" id="SSF54523">
    <property type="entry name" value="Pili subunits"/>
    <property type="match status" value="1"/>
</dbReference>
<feature type="region of interest" description="Disordered" evidence="1">
    <location>
        <begin position="172"/>
        <end position="196"/>
    </location>
</feature>
<dbReference type="InterPro" id="IPR012902">
    <property type="entry name" value="N_methyl_site"/>
</dbReference>
<dbReference type="EMBL" id="SJPO01000019">
    <property type="protein sequence ID" value="TWT65414.1"/>
    <property type="molecule type" value="Genomic_DNA"/>
</dbReference>
<dbReference type="Proteomes" id="UP000318478">
    <property type="component" value="Unassembled WGS sequence"/>
</dbReference>
<accession>A0A5C5XR89</accession>
<dbReference type="PANTHER" id="PTHR30093">
    <property type="entry name" value="GENERAL SECRETION PATHWAY PROTEIN G"/>
    <property type="match status" value="1"/>
</dbReference>
<dbReference type="OrthoDB" id="258404at2"/>
<keyword evidence="2" id="KW-1133">Transmembrane helix</keyword>
<keyword evidence="5" id="KW-1185">Reference proteome</keyword>
<comment type="caution">
    <text evidence="4">The sequence shown here is derived from an EMBL/GenBank/DDBJ whole genome shotgun (WGS) entry which is preliminary data.</text>
</comment>
<reference evidence="4 5" key="1">
    <citation type="submission" date="2019-02" db="EMBL/GenBank/DDBJ databases">
        <title>Deep-cultivation of Planctomycetes and their phenomic and genomic characterization uncovers novel biology.</title>
        <authorList>
            <person name="Wiegand S."/>
            <person name="Jogler M."/>
            <person name="Boedeker C."/>
            <person name="Pinto D."/>
            <person name="Vollmers J."/>
            <person name="Rivas-Marin E."/>
            <person name="Kohn T."/>
            <person name="Peeters S.H."/>
            <person name="Heuer A."/>
            <person name="Rast P."/>
            <person name="Oberbeckmann S."/>
            <person name="Bunk B."/>
            <person name="Jeske O."/>
            <person name="Meyerdierks A."/>
            <person name="Storesund J.E."/>
            <person name="Kallscheuer N."/>
            <person name="Luecker S."/>
            <person name="Lage O.M."/>
            <person name="Pohl T."/>
            <person name="Merkel B.J."/>
            <person name="Hornburger P."/>
            <person name="Mueller R.-W."/>
            <person name="Bruemmer F."/>
            <person name="Labrenz M."/>
            <person name="Spormann A.M."/>
            <person name="Op Den Camp H."/>
            <person name="Overmann J."/>
            <person name="Amann R."/>
            <person name="Jetten M.S.M."/>
            <person name="Mascher T."/>
            <person name="Medema M.H."/>
            <person name="Devos D.P."/>
            <person name="Kaster A.-K."/>
            <person name="Ovreas L."/>
            <person name="Rohde M."/>
            <person name="Galperin M.Y."/>
            <person name="Jogler C."/>
        </authorList>
    </citation>
    <scope>NUCLEOTIDE SEQUENCE [LARGE SCALE GENOMIC DNA]</scope>
    <source>
        <strain evidence="4 5">Pla123a</strain>
    </source>
</reference>
<dbReference type="InterPro" id="IPR011453">
    <property type="entry name" value="DUF1559"/>
</dbReference>
<dbReference type="AlphaFoldDB" id="A0A5C5XR89"/>
<protein>
    <recommendedName>
        <fullName evidence="3">DUF1559 domain-containing protein</fullName>
    </recommendedName>
</protein>
<keyword evidence="2" id="KW-0472">Membrane</keyword>
<dbReference type="RefSeq" id="WP_146591870.1">
    <property type="nucleotide sequence ID" value="NZ_SJPO01000019.1"/>
</dbReference>
<keyword evidence="2" id="KW-0812">Transmembrane</keyword>
<dbReference type="InterPro" id="IPR027558">
    <property type="entry name" value="Pre_pil_HX9DG_C"/>
</dbReference>
<dbReference type="Pfam" id="PF07596">
    <property type="entry name" value="SBP_bac_10"/>
    <property type="match status" value="1"/>
</dbReference>
<dbReference type="Gene3D" id="3.30.700.10">
    <property type="entry name" value="Glycoprotein, Type 4 Pilin"/>
    <property type="match status" value="1"/>
</dbReference>